<dbReference type="Pfam" id="PF13280">
    <property type="entry name" value="WYL"/>
    <property type="match status" value="1"/>
</dbReference>
<dbReference type="RefSeq" id="WP_169925889.1">
    <property type="nucleotide sequence ID" value="NZ_PDJD01000001.1"/>
</dbReference>
<evidence type="ECO:0000313" key="4">
    <source>
        <dbReference type="EMBL" id="PFG19666.1"/>
    </source>
</evidence>
<feature type="domain" description="PafC HTH" evidence="2">
    <location>
        <begin position="7"/>
        <end position="124"/>
    </location>
</feature>
<dbReference type="InterPro" id="IPR026881">
    <property type="entry name" value="WYL_dom"/>
</dbReference>
<dbReference type="InterPro" id="IPR036388">
    <property type="entry name" value="WH-like_DNA-bd_sf"/>
</dbReference>
<gene>
    <name evidence="4" type="ORF">ATL40_1234</name>
</gene>
<dbReference type="Proteomes" id="UP000224915">
    <property type="component" value="Unassembled WGS sequence"/>
</dbReference>
<protein>
    <submittedName>
        <fullName evidence="4">Proteasome accessory factor C</fullName>
    </submittedName>
</protein>
<proteinExistence type="predicted"/>
<dbReference type="InterPro" id="IPR051534">
    <property type="entry name" value="CBASS_pafABC_assoc_protein"/>
</dbReference>
<evidence type="ECO:0000259" key="3">
    <source>
        <dbReference type="Pfam" id="PF25583"/>
    </source>
</evidence>
<feature type="domain" description="WYL" evidence="1">
    <location>
        <begin position="152"/>
        <end position="217"/>
    </location>
</feature>
<dbReference type="EMBL" id="PDJD01000001">
    <property type="protein sequence ID" value="PFG19666.1"/>
    <property type="molecule type" value="Genomic_DNA"/>
</dbReference>
<dbReference type="InterPro" id="IPR043839">
    <property type="entry name" value="PafC_HTH"/>
</dbReference>
<name>A0A2A9CZW3_9MICO</name>
<comment type="caution">
    <text evidence="4">The sequence shown here is derived from an EMBL/GenBank/DDBJ whole genome shotgun (WGS) entry which is preliminary data.</text>
</comment>
<dbReference type="Gene3D" id="1.10.10.10">
    <property type="entry name" value="Winged helix-like DNA-binding domain superfamily/Winged helix DNA-binding domain"/>
    <property type="match status" value="1"/>
</dbReference>
<keyword evidence="4" id="KW-0647">Proteasome</keyword>
<evidence type="ECO:0000259" key="1">
    <source>
        <dbReference type="Pfam" id="PF13280"/>
    </source>
</evidence>
<dbReference type="SUPFAM" id="SSF46785">
    <property type="entry name" value="Winged helix' DNA-binding domain"/>
    <property type="match status" value="1"/>
</dbReference>
<dbReference type="Pfam" id="PF25583">
    <property type="entry name" value="WCX"/>
    <property type="match status" value="1"/>
</dbReference>
<dbReference type="InterPro" id="IPR028349">
    <property type="entry name" value="PafC-like"/>
</dbReference>
<dbReference type="PANTHER" id="PTHR34580:SF1">
    <property type="entry name" value="PROTEIN PAFC"/>
    <property type="match status" value="1"/>
</dbReference>
<dbReference type="PIRSF" id="PIRSF016838">
    <property type="entry name" value="PafC"/>
    <property type="match status" value="1"/>
</dbReference>
<feature type="domain" description="WCX" evidence="3">
    <location>
        <begin position="243"/>
        <end position="314"/>
    </location>
</feature>
<evidence type="ECO:0000313" key="5">
    <source>
        <dbReference type="Proteomes" id="UP000224915"/>
    </source>
</evidence>
<dbReference type="PROSITE" id="PS52050">
    <property type="entry name" value="WYL"/>
    <property type="match status" value="1"/>
</dbReference>
<dbReference type="AlphaFoldDB" id="A0A2A9CZW3"/>
<sequence length="322" mass="34782">MPESTSERLARLLALVTYLSDHDDVPVAELAEHFAVSRAQILRDIDTLWVSGTPGYQPDDLLDFSSDAYDAQRIALTNARGMDRPLRLGTTEAVSLVVALRAMQSLPGVADTPALSTALAKLTAAVGDAAAGAEKVSLEPRTEPLAQRVAEHAAIVREAMRTGTRLRLTYVSAADETTTRLVDPLELTSDGDYSYLRAWCLRADAVRHFRLDRFLDLLPDGAAQPHPEAGEVGTSLRPQDAALRVTLTLTPRSRWVAERYGGTVTAEGETLEVELDVASTAWLTQLVLDLGADVLGLQPDTLARDIAARATRALAAYEEEVA</sequence>
<dbReference type="InterPro" id="IPR057727">
    <property type="entry name" value="WCX_dom"/>
</dbReference>
<dbReference type="Pfam" id="PF19187">
    <property type="entry name" value="HTH_PafC"/>
    <property type="match status" value="1"/>
</dbReference>
<organism evidence="4 5">
    <name type="scientific">Serinibacter salmoneus</name>
    <dbReference type="NCBI Taxonomy" id="556530"/>
    <lineage>
        <taxon>Bacteria</taxon>
        <taxon>Bacillati</taxon>
        <taxon>Actinomycetota</taxon>
        <taxon>Actinomycetes</taxon>
        <taxon>Micrococcales</taxon>
        <taxon>Beutenbergiaceae</taxon>
        <taxon>Serinibacter</taxon>
    </lineage>
</organism>
<dbReference type="PANTHER" id="PTHR34580">
    <property type="match status" value="1"/>
</dbReference>
<dbReference type="GO" id="GO:0000502">
    <property type="term" value="C:proteasome complex"/>
    <property type="evidence" value="ECO:0007669"/>
    <property type="project" value="UniProtKB-KW"/>
</dbReference>
<dbReference type="InterPro" id="IPR036390">
    <property type="entry name" value="WH_DNA-bd_sf"/>
</dbReference>
<accession>A0A2A9CZW3</accession>
<evidence type="ECO:0000259" key="2">
    <source>
        <dbReference type="Pfam" id="PF19187"/>
    </source>
</evidence>
<reference evidence="4 5" key="1">
    <citation type="submission" date="2017-10" db="EMBL/GenBank/DDBJ databases">
        <title>Sequencing the genomes of 1000 actinobacteria strains.</title>
        <authorList>
            <person name="Klenk H.-P."/>
        </authorList>
    </citation>
    <scope>NUCLEOTIDE SEQUENCE [LARGE SCALE GENOMIC DNA]</scope>
    <source>
        <strain evidence="4 5">DSM 21801</strain>
    </source>
</reference>
<keyword evidence="5" id="KW-1185">Reference proteome</keyword>